<dbReference type="RefSeq" id="XP_015663765.1">
    <property type="nucleotide sequence ID" value="XM_015798245.1"/>
</dbReference>
<dbReference type="Proteomes" id="UP000037923">
    <property type="component" value="Unassembled WGS sequence"/>
</dbReference>
<evidence type="ECO:0000256" key="1">
    <source>
        <dbReference type="ARBA" id="ARBA00004141"/>
    </source>
</evidence>
<evidence type="ECO:0000256" key="4">
    <source>
        <dbReference type="ARBA" id="ARBA00023136"/>
    </source>
</evidence>
<dbReference type="RefSeq" id="XP_015663763.1">
    <property type="nucleotide sequence ID" value="XM_015798243.1"/>
</dbReference>
<dbReference type="PANTHER" id="PTHR43461:SF1">
    <property type="entry name" value="TRANSMEMBRANE PROTEIN 256"/>
    <property type="match status" value="1"/>
</dbReference>
<dbReference type="EMBL" id="LGTL01000002">
    <property type="protein sequence ID" value="KPA85327.1"/>
    <property type="molecule type" value="Genomic_DNA"/>
</dbReference>
<gene>
    <name evidence="6" type="ORF">ABB37_01656</name>
</gene>
<dbReference type="RefSeq" id="XP_015663766.1">
    <property type="nucleotide sequence ID" value="XM_015798246.1"/>
</dbReference>
<comment type="caution">
    <text evidence="6">The sequence shown here is derived from an EMBL/GenBank/DDBJ whole genome shotgun (WGS) entry which is preliminary data.</text>
</comment>
<organism evidence="6 7">
    <name type="scientific">Leptomonas pyrrhocoris</name>
    <name type="common">Firebug parasite</name>
    <dbReference type="NCBI Taxonomy" id="157538"/>
    <lineage>
        <taxon>Eukaryota</taxon>
        <taxon>Discoba</taxon>
        <taxon>Euglenozoa</taxon>
        <taxon>Kinetoplastea</taxon>
        <taxon>Metakinetoplastina</taxon>
        <taxon>Trypanosomatida</taxon>
        <taxon>Trypanosomatidae</taxon>
        <taxon>Leishmaniinae</taxon>
        <taxon>Leptomonas</taxon>
    </lineage>
</organism>
<keyword evidence="7" id="KW-1185">Reference proteome</keyword>
<evidence type="ECO:0000313" key="6">
    <source>
        <dbReference type="EMBL" id="KPA85326.1"/>
    </source>
</evidence>
<dbReference type="RefSeq" id="XP_015663764.1">
    <property type="nucleotide sequence ID" value="XM_015798244.1"/>
</dbReference>
<dbReference type="GO" id="GO:0016020">
    <property type="term" value="C:membrane"/>
    <property type="evidence" value="ECO:0007669"/>
    <property type="project" value="UniProtKB-SubCell"/>
</dbReference>
<dbReference type="InterPro" id="IPR006696">
    <property type="entry name" value="DUF423"/>
</dbReference>
<protein>
    <recommendedName>
        <fullName evidence="8">DUF423 domain-containing protein</fullName>
    </recommendedName>
</protein>
<dbReference type="AlphaFoldDB" id="A0A0M9G9E4"/>
<proteinExistence type="predicted"/>
<dbReference type="VEuPathDB" id="TriTrypDB:LpyrH10_02_6300"/>
<dbReference type="EMBL" id="LGTL01000002">
    <property type="protein sequence ID" value="KPA85325.1"/>
    <property type="molecule type" value="Genomic_DNA"/>
</dbReference>
<evidence type="ECO:0008006" key="8">
    <source>
        <dbReference type="Google" id="ProtNLM"/>
    </source>
</evidence>
<keyword evidence="2 5" id="KW-0812">Transmembrane</keyword>
<evidence type="ECO:0000256" key="3">
    <source>
        <dbReference type="ARBA" id="ARBA00022989"/>
    </source>
</evidence>
<keyword evidence="3 5" id="KW-1133">Transmembrane helix</keyword>
<keyword evidence="4 5" id="KW-0472">Membrane</keyword>
<reference evidence="6 7" key="1">
    <citation type="submission" date="2015-07" db="EMBL/GenBank/DDBJ databases">
        <title>High-quality genome of monoxenous trypanosomatid Leptomonas pyrrhocoris.</title>
        <authorList>
            <person name="Flegontov P."/>
            <person name="Butenko A."/>
            <person name="Firsov S."/>
            <person name="Vlcek C."/>
            <person name="Logacheva M.D."/>
            <person name="Field M."/>
            <person name="Filatov D."/>
            <person name="Flegontova O."/>
            <person name="Gerasimov E."/>
            <person name="Jackson A.P."/>
            <person name="Kelly S."/>
            <person name="Opperdoes F."/>
            <person name="O'Reilly A."/>
            <person name="Votypka J."/>
            <person name="Yurchenko V."/>
            <person name="Lukes J."/>
        </authorList>
    </citation>
    <scope>NUCLEOTIDE SEQUENCE [LARGE SCALE GENOMIC DNA]</scope>
    <source>
        <strain evidence="6">H10</strain>
    </source>
</reference>
<evidence type="ECO:0000313" key="7">
    <source>
        <dbReference type="Proteomes" id="UP000037923"/>
    </source>
</evidence>
<dbReference type="PANTHER" id="PTHR43461">
    <property type="entry name" value="TRANSMEMBRANE PROTEIN 256"/>
    <property type="match status" value="1"/>
</dbReference>
<dbReference type="GeneID" id="26901951"/>
<comment type="subcellular location">
    <subcellularLocation>
        <location evidence="1">Membrane</location>
        <topology evidence="1">Multi-pass membrane protein</topology>
    </subcellularLocation>
</comment>
<feature type="transmembrane region" description="Helical" evidence="5">
    <location>
        <begin position="59"/>
        <end position="82"/>
    </location>
</feature>
<dbReference type="Pfam" id="PF04241">
    <property type="entry name" value="DUF423"/>
    <property type="match status" value="1"/>
</dbReference>
<dbReference type="EMBL" id="LGTL01000002">
    <property type="protein sequence ID" value="KPA85326.1"/>
    <property type="molecule type" value="Genomic_DNA"/>
</dbReference>
<name>A0A0M9G9E4_LEPPY</name>
<dbReference type="OrthoDB" id="246325at2759"/>
<feature type="transmembrane region" description="Helical" evidence="5">
    <location>
        <begin position="94"/>
        <end position="112"/>
    </location>
</feature>
<sequence length="118" mass="12591">MVAAAIGAHGLHSYPESARQMFQSAAHYQMLHDLAAIATLALAEAIRPTNPKAAKWMDIAAWLFAVGTTFFSFTIYATTLGAPQALAPLTPSGGLMMMTGWCLVMVAAFFLYHTGAPE</sequence>
<evidence type="ECO:0000256" key="2">
    <source>
        <dbReference type="ARBA" id="ARBA00022692"/>
    </source>
</evidence>
<accession>A0A0M9G9E4</accession>
<evidence type="ECO:0000256" key="5">
    <source>
        <dbReference type="SAM" id="Phobius"/>
    </source>
</evidence>
<dbReference type="EMBL" id="LGTL01000002">
    <property type="protein sequence ID" value="KPA85324.1"/>
    <property type="molecule type" value="Genomic_DNA"/>
</dbReference>